<reference evidence="1 2" key="1">
    <citation type="submission" date="2018-08" db="EMBL/GenBank/DDBJ databases">
        <title>Murine metabolic-syndrome-specific gut microbial biobank.</title>
        <authorList>
            <person name="Liu C."/>
        </authorList>
    </citation>
    <scope>NUCLEOTIDE SEQUENCE [LARGE SCALE GENOMIC DNA]</scope>
    <source>
        <strain evidence="1 2">28</strain>
    </source>
</reference>
<dbReference type="AlphaFoldDB" id="A0A845QFJ0"/>
<organism evidence="1 2">
    <name type="scientific">Anaerotruncus colihominis</name>
    <dbReference type="NCBI Taxonomy" id="169435"/>
    <lineage>
        <taxon>Bacteria</taxon>
        <taxon>Bacillati</taxon>
        <taxon>Bacillota</taxon>
        <taxon>Clostridia</taxon>
        <taxon>Eubacteriales</taxon>
        <taxon>Oscillospiraceae</taxon>
        <taxon>Anaerotruncus</taxon>
    </lineage>
</organism>
<comment type="caution">
    <text evidence="1">The sequence shown here is derived from an EMBL/GenBank/DDBJ whole genome shotgun (WGS) entry which is preliminary data.</text>
</comment>
<evidence type="ECO:0000313" key="2">
    <source>
        <dbReference type="Proteomes" id="UP000446866"/>
    </source>
</evidence>
<sequence>MEQAAKKRSSRISTVPERSLMETFPKNSRVMRAWEELKAITTEAAKMPISAGRKFLPQMAV</sequence>
<protein>
    <submittedName>
        <fullName evidence="1">Uncharacterized protein</fullName>
    </submittedName>
</protein>
<keyword evidence="2" id="KW-1185">Reference proteome</keyword>
<accession>A0A845QFJ0</accession>
<gene>
    <name evidence="1" type="ORF">D0435_01645</name>
</gene>
<evidence type="ECO:0000313" key="1">
    <source>
        <dbReference type="EMBL" id="NBH60379.1"/>
    </source>
</evidence>
<dbReference type="EMBL" id="QXWK01000001">
    <property type="protein sequence ID" value="NBH60379.1"/>
    <property type="molecule type" value="Genomic_DNA"/>
</dbReference>
<name>A0A845QFJ0_9FIRM</name>
<proteinExistence type="predicted"/>
<dbReference type="Proteomes" id="UP000446866">
    <property type="component" value="Unassembled WGS sequence"/>
</dbReference>